<gene>
    <name evidence="1" type="ORF">ACFPMG_22320</name>
</gene>
<dbReference type="Proteomes" id="UP001596166">
    <property type="component" value="Unassembled WGS sequence"/>
</dbReference>
<evidence type="ECO:0000313" key="1">
    <source>
        <dbReference type="EMBL" id="MFC5357746.1"/>
    </source>
</evidence>
<proteinExistence type="predicted"/>
<protein>
    <recommendedName>
        <fullName evidence="3">Tc1-like transposase DDE domain-containing protein</fullName>
    </recommendedName>
</protein>
<organism evidence="1 2">
    <name type="scientific">Azospirillum himalayense</name>
    <dbReference type="NCBI Taxonomy" id="654847"/>
    <lineage>
        <taxon>Bacteria</taxon>
        <taxon>Pseudomonadati</taxon>
        <taxon>Pseudomonadota</taxon>
        <taxon>Alphaproteobacteria</taxon>
        <taxon>Rhodospirillales</taxon>
        <taxon>Azospirillaceae</taxon>
        <taxon>Azospirillum</taxon>
    </lineage>
</organism>
<keyword evidence="2" id="KW-1185">Reference proteome</keyword>
<dbReference type="InterPro" id="IPR036397">
    <property type="entry name" value="RNaseH_sf"/>
</dbReference>
<name>A0ABW0GA85_9PROT</name>
<sequence>MPDNITLLPLPSYNPGLSPLERVWLYLRERFLSHRLLNDCDDLVQACCDA</sequence>
<dbReference type="EMBL" id="JBHSLC010000049">
    <property type="protein sequence ID" value="MFC5357746.1"/>
    <property type="molecule type" value="Genomic_DNA"/>
</dbReference>
<reference evidence="2" key="1">
    <citation type="journal article" date="2019" name="Int. J. Syst. Evol. Microbiol.">
        <title>The Global Catalogue of Microorganisms (GCM) 10K type strain sequencing project: providing services to taxonomists for standard genome sequencing and annotation.</title>
        <authorList>
            <consortium name="The Broad Institute Genomics Platform"/>
            <consortium name="The Broad Institute Genome Sequencing Center for Infectious Disease"/>
            <person name="Wu L."/>
            <person name="Ma J."/>
        </authorList>
    </citation>
    <scope>NUCLEOTIDE SEQUENCE [LARGE SCALE GENOMIC DNA]</scope>
    <source>
        <strain evidence="2">CCUG 58760</strain>
    </source>
</reference>
<evidence type="ECO:0000313" key="2">
    <source>
        <dbReference type="Proteomes" id="UP001596166"/>
    </source>
</evidence>
<dbReference type="RefSeq" id="WP_376997395.1">
    <property type="nucleotide sequence ID" value="NZ_JBHSLC010000049.1"/>
</dbReference>
<accession>A0ABW0GA85</accession>
<dbReference type="Gene3D" id="3.30.420.10">
    <property type="entry name" value="Ribonuclease H-like superfamily/Ribonuclease H"/>
    <property type="match status" value="1"/>
</dbReference>
<evidence type="ECO:0008006" key="3">
    <source>
        <dbReference type="Google" id="ProtNLM"/>
    </source>
</evidence>
<comment type="caution">
    <text evidence="1">The sequence shown here is derived from an EMBL/GenBank/DDBJ whole genome shotgun (WGS) entry which is preliminary data.</text>
</comment>